<comment type="caution">
    <text evidence="1">The sequence shown here is derived from an EMBL/GenBank/DDBJ whole genome shotgun (WGS) entry which is preliminary data.</text>
</comment>
<name>A0A931DWR2_9CORY</name>
<proteinExistence type="predicted"/>
<protein>
    <recommendedName>
        <fullName evidence="3">FAD-binding FR-type domain-containing protein</fullName>
    </recommendedName>
</protein>
<organism evidence="1 2">
    <name type="scientific">Corynebacterium aquatimens</name>
    <dbReference type="NCBI Taxonomy" id="1190508"/>
    <lineage>
        <taxon>Bacteria</taxon>
        <taxon>Bacillati</taxon>
        <taxon>Actinomycetota</taxon>
        <taxon>Actinomycetes</taxon>
        <taxon>Mycobacteriales</taxon>
        <taxon>Corynebacteriaceae</taxon>
        <taxon>Corynebacterium</taxon>
    </lineage>
</organism>
<accession>A0A931DWR2</accession>
<keyword evidence="2" id="KW-1185">Reference proteome</keyword>
<evidence type="ECO:0000313" key="2">
    <source>
        <dbReference type="Proteomes" id="UP000658613"/>
    </source>
</evidence>
<dbReference type="EMBL" id="JADOUE010000001">
    <property type="protein sequence ID" value="MBG6122949.1"/>
    <property type="molecule type" value="Genomic_DNA"/>
</dbReference>
<dbReference type="AlphaFoldDB" id="A0A931DWR2"/>
<sequence length="356" mass="37981">MKISPDALRARIAELAHAQWGDFAPPGLAERWELADALVTILSGAHGLNVLTEEDLIEFVADQRKYGIPDSAYAELATPIGESIAGMAPGYGYQATELIESMADIALAFTEAQVPQAIAARVTHVAPGDGWFHVRLEAPVPIPYSPGQRLSTLLPTPATDPTGNPAGADPARGEWISLTPAIASNKFGQLEFFLPDAVGHTPEIGEYWSIGGAHGATLDPKKLNAIGADRTTPGDQPQRLVIITTDSGVAAAKAITFALLELDTPPLTYLAFYNAPIYPQLSGLQQFAALQPWLTLDPGNYPDPAQHLAQLKDLALTSETVLCGAEQDMMVLREELGAAEEACTIMAPDATPFWLR</sequence>
<evidence type="ECO:0000313" key="1">
    <source>
        <dbReference type="EMBL" id="MBG6122949.1"/>
    </source>
</evidence>
<dbReference type="Proteomes" id="UP000658613">
    <property type="component" value="Unassembled WGS sequence"/>
</dbReference>
<reference evidence="1" key="1">
    <citation type="submission" date="2020-11" db="EMBL/GenBank/DDBJ databases">
        <title>Sequencing the genomes of 1000 actinobacteria strains.</title>
        <authorList>
            <person name="Klenk H.-P."/>
        </authorList>
    </citation>
    <scope>NUCLEOTIDE SEQUENCE</scope>
    <source>
        <strain evidence="1">DSM 45632</strain>
    </source>
</reference>
<dbReference type="RefSeq" id="WP_196825256.1">
    <property type="nucleotide sequence ID" value="NZ_CP046980.1"/>
</dbReference>
<evidence type="ECO:0008006" key="3">
    <source>
        <dbReference type="Google" id="ProtNLM"/>
    </source>
</evidence>
<gene>
    <name evidence="1" type="ORF">IW254_001918</name>
</gene>